<dbReference type="EMBL" id="CP062310">
    <property type="protein sequence ID" value="QOJ78809.1"/>
    <property type="molecule type" value="Genomic_DNA"/>
</dbReference>
<proteinExistence type="predicted"/>
<evidence type="ECO:0000313" key="3">
    <source>
        <dbReference type="EMBL" id="QOJ78809.1"/>
    </source>
</evidence>
<dbReference type="InterPro" id="IPR005537">
    <property type="entry name" value="RAMP_III_fam"/>
</dbReference>
<accession>A0A7L9FGC7</accession>
<sequence length="275" mass="31096">MQRSSIHSRAYEPGLIHGVLETRIEVLSDYLHVGMGKAFERPKKAIDEATFRRVYRDWLAGRPVNWDEYFEPHRTHFFARVGGRVAIPGSTVKGAVRARLELLLPEARYAVSQRSDSYSPKYVEIFKPRPRPQPSYKPPHVDVDPVSDLLGCAGLASRVVFGDHYLRGEGKLETVPVGGEWFEVAKRGDVFEGRVVLRGVEGYELGMLLYGMGARLVDGRLSFKTMLLGRLKFQDRRFGRVRFDAKPGAGVGVSLEDALRSFLARFKPSDVDEEW</sequence>
<gene>
    <name evidence="3" type="ORF">IG193_08685</name>
</gene>
<evidence type="ECO:0000313" key="4">
    <source>
        <dbReference type="Proteomes" id="UP000594121"/>
    </source>
</evidence>
<keyword evidence="4" id="KW-1185">Reference proteome</keyword>
<dbReference type="InParanoid" id="A0A7L9FGC7"/>
<dbReference type="KEGG" id="thel:IG193_08685"/>
<dbReference type="Pfam" id="PF03787">
    <property type="entry name" value="RAMPs"/>
    <property type="match status" value="1"/>
</dbReference>
<protein>
    <recommendedName>
        <fullName evidence="2">CRISPR type III-associated protein domain-containing protein</fullName>
    </recommendedName>
</protein>
<evidence type="ECO:0000256" key="1">
    <source>
        <dbReference type="ARBA" id="ARBA00023118"/>
    </source>
</evidence>
<keyword evidence="1" id="KW-0051">Antiviral defense</keyword>
<dbReference type="Proteomes" id="UP000594121">
    <property type="component" value="Chromosome"/>
</dbReference>
<dbReference type="GeneID" id="59149967"/>
<feature type="domain" description="CRISPR type III-associated protein" evidence="2">
    <location>
        <begin position="24"/>
        <end position="172"/>
    </location>
</feature>
<dbReference type="AlphaFoldDB" id="A0A7L9FGC7"/>
<reference evidence="3 4" key="1">
    <citation type="submission" date="2020-10" db="EMBL/GenBank/DDBJ databases">
        <title>Thermofilum lucidum 3507LT sp. nov. a novel member of Thermofilaceae family isolated from Chile hot spring, and proposal of description order Thermofilales.</title>
        <authorList>
            <person name="Zayulina K.S."/>
            <person name="Elcheninov A.G."/>
            <person name="Toshchakov S.V."/>
            <person name="Kublanov I.V."/>
        </authorList>
    </citation>
    <scope>NUCLEOTIDE SEQUENCE [LARGE SCALE GENOMIC DNA]</scope>
    <source>
        <strain evidence="3 4">3507LT</strain>
    </source>
</reference>
<evidence type="ECO:0000259" key="2">
    <source>
        <dbReference type="Pfam" id="PF03787"/>
    </source>
</evidence>
<dbReference type="RefSeq" id="WP_192818781.1">
    <property type="nucleotide sequence ID" value="NZ_CP062310.1"/>
</dbReference>
<name>A0A7L9FGC7_9CREN</name>
<dbReference type="GO" id="GO:0051607">
    <property type="term" value="P:defense response to virus"/>
    <property type="evidence" value="ECO:0007669"/>
    <property type="project" value="UniProtKB-KW"/>
</dbReference>
<organism evidence="3 4">
    <name type="scientific">Infirmifilum lucidum</name>
    <dbReference type="NCBI Taxonomy" id="2776706"/>
    <lineage>
        <taxon>Archaea</taxon>
        <taxon>Thermoproteota</taxon>
        <taxon>Thermoprotei</taxon>
        <taxon>Thermofilales</taxon>
        <taxon>Thermofilaceae</taxon>
        <taxon>Infirmifilum</taxon>
    </lineage>
</organism>